<dbReference type="AlphaFoldDB" id="A0A2V3ZLX1"/>
<sequence>MSDRQDHHQALQALYLSSASGAWVRPNLDLESGVCSVSVRLTPEASTPWGPVKDTVIFQLLLDSAALAANTQETSLLVKCDKFEFSPFQPLHECRVASVSRVSHFSLHRWTVESTLYDDAEKEISWGRSWFSRSDVLLKTIAPYKNQFLKLRQDWSK</sequence>
<name>A0A2V3ZLX1_9GAMM</name>
<dbReference type="RefSeq" id="WP_114612640.1">
    <property type="nucleotide sequence ID" value="NZ_QFWX01000003.1"/>
</dbReference>
<evidence type="ECO:0000313" key="1">
    <source>
        <dbReference type="EMBL" id="PXX91759.1"/>
    </source>
</evidence>
<dbReference type="Proteomes" id="UP000253987">
    <property type="component" value="Unassembled WGS sequence"/>
</dbReference>
<comment type="caution">
    <text evidence="1">The sequence shown here is derived from an EMBL/GenBank/DDBJ whole genome shotgun (WGS) entry which is preliminary data.</text>
</comment>
<evidence type="ECO:0000313" key="2">
    <source>
        <dbReference type="Proteomes" id="UP000253987"/>
    </source>
</evidence>
<dbReference type="EMBL" id="QFWX01000003">
    <property type="protein sequence ID" value="PXX91759.1"/>
    <property type="molecule type" value="Genomic_DNA"/>
</dbReference>
<accession>A0A2V3ZLX1</accession>
<reference evidence="2" key="1">
    <citation type="submission" date="2018-05" db="EMBL/GenBank/DDBJ databases">
        <authorList>
            <person name="Lu D."/>
        </authorList>
    </citation>
    <scope>NUCLEOTIDE SEQUENCE [LARGE SCALE GENOMIC DNA]</scope>
    <source>
        <strain evidence="2">F01</strain>
    </source>
</reference>
<gene>
    <name evidence="1" type="ORF">DIT71_07800</name>
</gene>
<keyword evidence="2" id="KW-1185">Reference proteome</keyword>
<protein>
    <recommendedName>
        <fullName evidence="3">Thioesterase</fullName>
    </recommendedName>
</protein>
<dbReference type="OrthoDB" id="6366644at2"/>
<evidence type="ECO:0008006" key="3">
    <source>
        <dbReference type="Google" id="ProtNLM"/>
    </source>
</evidence>
<reference evidence="1 2" key="2">
    <citation type="submission" date="2018-06" db="EMBL/GenBank/DDBJ databases">
        <title>Marinobactersediminissp. nov, a moderately halophilic bacterium isolated from marine solar saltern.</title>
        <authorList>
            <person name="Zhang Y."/>
        </authorList>
    </citation>
    <scope>NUCLEOTIDE SEQUENCE [LARGE SCALE GENOMIC DNA]</scope>
    <source>
        <strain evidence="1 2">F01</strain>
    </source>
</reference>
<proteinExistence type="predicted"/>
<organism evidence="1 2">
    <name type="scientific">Marinobacter vulgaris</name>
    <dbReference type="NCBI Taxonomy" id="1928331"/>
    <lineage>
        <taxon>Bacteria</taxon>
        <taxon>Pseudomonadati</taxon>
        <taxon>Pseudomonadota</taxon>
        <taxon>Gammaproteobacteria</taxon>
        <taxon>Pseudomonadales</taxon>
        <taxon>Marinobacteraceae</taxon>
        <taxon>Marinobacter</taxon>
    </lineage>
</organism>